<feature type="region of interest" description="Disordered" evidence="1">
    <location>
        <begin position="150"/>
        <end position="225"/>
    </location>
</feature>
<proteinExistence type="predicted"/>
<evidence type="ECO:0000256" key="1">
    <source>
        <dbReference type="SAM" id="MobiDB-lite"/>
    </source>
</evidence>
<keyword evidence="3" id="KW-1185">Reference proteome</keyword>
<evidence type="ECO:0000313" key="3">
    <source>
        <dbReference type="Proteomes" id="UP000298030"/>
    </source>
</evidence>
<feature type="region of interest" description="Disordered" evidence="1">
    <location>
        <begin position="1"/>
        <end position="30"/>
    </location>
</feature>
<feature type="compositionally biased region" description="Basic residues" evidence="1">
    <location>
        <begin position="154"/>
        <end position="163"/>
    </location>
</feature>
<gene>
    <name evidence="2" type="ORF">FA13DRAFT_1139836</name>
</gene>
<protein>
    <submittedName>
        <fullName evidence="2">Uncharacterized protein</fullName>
    </submittedName>
</protein>
<feature type="compositionally biased region" description="Basic residues" evidence="1">
    <location>
        <begin position="205"/>
        <end position="225"/>
    </location>
</feature>
<feature type="compositionally biased region" description="Polar residues" evidence="1">
    <location>
        <begin position="189"/>
        <end position="201"/>
    </location>
</feature>
<evidence type="ECO:0000313" key="2">
    <source>
        <dbReference type="EMBL" id="TEB25684.1"/>
    </source>
</evidence>
<organism evidence="2 3">
    <name type="scientific">Coprinellus micaceus</name>
    <name type="common">Glistening ink-cap mushroom</name>
    <name type="synonym">Coprinus micaceus</name>
    <dbReference type="NCBI Taxonomy" id="71717"/>
    <lineage>
        <taxon>Eukaryota</taxon>
        <taxon>Fungi</taxon>
        <taxon>Dikarya</taxon>
        <taxon>Basidiomycota</taxon>
        <taxon>Agaricomycotina</taxon>
        <taxon>Agaricomycetes</taxon>
        <taxon>Agaricomycetidae</taxon>
        <taxon>Agaricales</taxon>
        <taxon>Agaricineae</taxon>
        <taxon>Psathyrellaceae</taxon>
        <taxon>Coprinellus</taxon>
    </lineage>
</organism>
<name>A0A4Y7SVP1_COPMI</name>
<dbReference type="Proteomes" id="UP000298030">
    <property type="component" value="Unassembled WGS sequence"/>
</dbReference>
<accession>A0A4Y7SVP1</accession>
<reference evidence="2 3" key="1">
    <citation type="journal article" date="2019" name="Nat. Ecol. Evol.">
        <title>Megaphylogeny resolves global patterns of mushroom evolution.</title>
        <authorList>
            <person name="Varga T."/>
            <person name="Krizsan K."/>
            <person name="Foldi C."/>
            <person name="Dima B."/>
            <person name="Sanchez-Garcia M."/>
            <person name="Sanchez-Ramirez S."/>
            <person name="Szollosi G.J."/>
            <person name="Szarkandi J.G."/>
            <person name="Papp V."/>
            <person name="Albert L."/>
            <person name="Andreopoulos W."/>
            <person name="Angelini C."/>
            <person name="Antonin V."/>
            <person name="Barry K.W."/>
            <person name="Bougher N.L."/>
            <person name="Buchanan P."/>
            <person name="Buyck B."/>
            <person name="Bense V."/>
            <person name="Catcheside P."/>
            <person name="Chovatia M."/>
            <person name="Cooper J."/>
            <person name="Damon W."/>
            <person name="Desjardin D."/>
            <person name="Finy P."/>
            <person name="Geml J."/>
            <person name="Haridas S."/>
            <person name="Hughes K."/>
            <person name="Justo A."/>
            <person name="Karasinski D."/>
            <person name="Kautmanova I."/>
            <person name="Kiss B."/>
            <person name="Kocsube S."/>
            <person name="Kotiranta H."/>
            <person name="LaButti K.M."/>
            <person name="Lechner B.E."/>
            <person name="Liimatainen K."/>
            <person name="Lipzen A."/>
            <person name="Lukacs Z."/>
            <person name="Mihaltcheva S."/>
            <person name="Morgado L.N."/>
            <person name="Niskanen T."/>
            <person name="Noordeloos M.E."/>
            <person name="Ohm R.A."/>
            <person name="Ortiz-Santana B."/>
            <person name="Ovrebo C."/>
            <person name="Racz N."/>
            <person name="Riley R."/>
            <person name="Savchenko A."/>
            <person name="Shiryaev A."/>
            <person name="Soop K."/>
            <person name="Spirin V."/>
            <person name="Szebenyi C."/>
            <person name="Tomsovsky M."/>
            <person name="Tulloss R.E."/>
            <person name="Uehling J."/>
            <person name="Grigoriev I.V."/>
            <person name="Vagvolgyi C."/>
            <person name="Papp T."/>
            <person name="Martin F.M."/>
            <person name="Miettinen O."/>
            <person name="Hibbett D.S."/>
            <person name="Nagy L.G."/>
        </authorList>
    </citation>
    <scope>NUCLEOTIDE SEQUENCE [LARGE SCALE GENOMIC DNA]</scope>
    <source>
        <strain evidence="2 3">FP101781</strain>
    </source>
</reference>
<dbReference type="AlphaFoldDB" id="A0A4Y7SVP1"/>
<sequence>MAGTFVQNHDEDVQDRDEEDDEEDVRRRRDKETWCTVRSYERGGMRRQQQGRAWKREEGGYAYAYAFGEERRAGYAFIHPSIHPNRTRTITQYPFTRKPSRREGGGVTCGRVGCTETTGGAQDPHIHSSNALSDIHRSSFIVTTTTIIDTPGVGRRRHGHRPARSPMGTSTRRIASGYTPNRGRHTHNTDIGTHSSPTSTPEQRRCRHRHRHQSGKAERRRHRRRRDVQMGIRQIGGAQVPPIHPSIHSPLNQSHQDSQCDSFSVAESVSMGIERSGCPGRRVRCGARGRQDTARRDVYIDGSSAYGR</sequence>
<comment type="caution">
    <text evidence="2">The sequence shown here is derived from an EMBL/GenBank/DDBJ whole genome shotgun (WGS) entry which is preliminary data.</text>
</comment>
<feature type="compositionally biased region" description="Acidic residues" evidence="1">
    <location>
        <begin position="12"/>
        <end position="23"/>
    </location>
</feature>
<dbReference type="EMBL" id="QPFP01000054">
    <property type="protein sequence ID" value="TEB25684.1"/>
    <property type="molecule type" value="Genomic_DNA"/>
</dbReference>